<dbReference type="Proteomes" id="UP000823674">
    <property type="component" value="Chromosome A02"/>
</dbReference>
<sequence length="76" mass="8140">MAPFPFSTAVSLLSSMVRLCCSLLGCWCFLACLSSFVMAVPPTRVGDVNPAFWPSRGDGAVERPVDTSLTGKDLKK</sequence>
<protein>
    <recommendedName>
        <fullName evidence="4">Secreted protein</fullName>
    </recommendedName>
</protein>
<organism evidence="2 3">
    <name type="scientific">Brassica rapa subsp. trilocularis</name>
    <dbReference type="NCBI Taxonomy" id="1813537"/>
    <lineage>
        <taxon>Eukaryota</taxon>
        <taxon>Viridiplantae</taxon>
        <taxon>Streptophyta</taxon>
        <taxon>Embryophyta</taxon>
        <taxon>Tracheophyta</taxon>
        <taxon>Spermatophyta</taxon>
        <taxon>Magnoliopsida</taxon>
        <taxon>eudicotyledons</taxon>
        <taxon>Gunneridae</taxon>
        <taxon>Pentapetalae</taxon>
        <taxon>rosids</taxon>
        <taxon>malvids</taxon>
        <taxon>Brassicales</taxon>
        <taxon>Brassicaceae</taxon>
        <taxon>Brassiceae</taxon>
        <taxon>Brassica</taxon>
    </lineage>
</organism>
<gene>
    <name evidence="2" type="primary">A02g511160.1_BraROA</name>
    <name evidence="2" type="ORF">IGI04_007929</name>
</gene>
<keyword evidence="3" id="KW-1185">Reference proteome</keyword>
<dbReference type="EMBL" id="JADBGQ010000002">
    <property type="protein sequence ID" value="KAG5411610.1"/>
    <property type="molecule type" value="Genomic_DNA"/>
</dbReference>
<name>A0ABQ7NNI9_BRACM</name>
<feature type="signal peptide" evidence="1">
    <location>
        <begin position="1"/>
        <end position="39"/>
    </location>
</feature>
<comment type="caution">
    <text evidence="2">The sequence shown here is derived from an EMBL/GenBank/DDBJ whole genome shotgun (WGS) entry which is preliminary data.</text>
</comment>
<evidence type="ECO:0008006" key="4">
    <source>
        <dbReference type="Google" id="ProtNLM"/>
    </source>
</evidence>
<keyword evidence="1" id="KW-0732">Signal</keyword>
<proteinExistence type="predicted"/>
<evidence type="ECO:0000256" key="1">
    <source>
        <dbReference type="SAM" id="SignalP"/>
    </source>
</evidence>
<feature type="chain" id="PRO_5046537913" description="Secreted protein" evidence="1">
    <location>
        <begin position="40"/>
        <end position="76"/>
    </location>
</feature>
<reference evidence="2 3" key="1">
    <citation type="submission" date="2021-03" db="EMBL/GenBank/DDBJ databases">
        <authorList>
            <person name="King G.J."/>
            <person name="Bancroft I."/>
            <person name="Baten A."/>
            <person name="Bloomfield J."/>
            <person name="Borpatragohain P."/>
            <person name="He Z."/>
            <person name="Irish N."/>
            <person name="Irwin J."/>
            <person name="Liu K."/>
            <person name="Mauleon R.P."/>
            <person name="Moore J."/>
            <person name="Morris R."/>
            <person name="Ostergaard L."/>
            <person name="Wang B."/>
            <person name="Wells R."/>
        </authorList>
    </citation>
    <scope>NUCLEOTIDE SEQUENCE [LARGE SCALE GENOMIC DNA]</scope>
    <source>
        <strain evidence="2">R-o-18</strain>
        <tissue evidence="2">Leaf</tissue>
    </source>
</reference>
<accession>A0ABQ7NNI9</accession>
<evidence type="ECO:0000313" key="2">
    <source>
        <dbReference type="EMBL" id="KAG5411610.1"/>
    </source>
</evidence>
<evidence type="ECO:0000313" key="3">
    <source>
        <dbReference type="Proteomes" id="UP000823674"/>
    </source>
</evidence>